<dbReference type="EMBL" id="GL377608">
    <property type="protein sequence ID" value="EFJ18848.1"/>
    <property type="molecule type" value="Genomic_DNA"/>
</dbReference>
<evidence type="ECO:0000256" key="2">
    <source>
        <dbReference type="PROSITE-ProRule" id="PRU00708"/>
    </source>
</evidence>
<dbReference type="GO" id="GO:0009451">
    <property type="term" value="P:RNA modification"/>
    <property type="evidence" value="ECO:0007669"/>
    <property type="project" value="InterPro"/>
</dbReference>
<dbReference type="Pfam" id="PF13041">
    <property type="entry name" value="PPR_2"/>
    <property type="match status" value="1"/>
</dbReference>
<dbReference type="InterPro" id="IPR002885">
    <property type="entry name" value="PPR_rpt"/>
</dbReference>
<organism evidence="4">
    <name type="scientific">Selaginella moellendorffii</name>
    <name type="common">Spikemoss</name>
    <dbReference type="NCBI Taxonomy" id="88036"/>
    <lineage>
        <taxon>Eukaryota</taxon>
        <taxon>Viridiplantae</taxon>
        <taxon>Streptophyta</taxon>
        <taxon>Embryophyta</taxon>
        <taxon>Tracheophyta</taxon>
        <taxon>Lycopodiopsida</taxon>
        <taxon>Selaginellales</taxon>
        <taxon>Selaginellaceae</taxon>
        <taxon>Selaginella</taxon>
    </lineage>
</organism>
<dbReference type="Proteomes" id="UP000001514">
    <property type="component" value="Unassembled WGS sequence"/>
</dbReference>
<evidence type="ECO:0000256" key="1">
    <source>
        <dbReference type="ARBA" id="ARBA00022737"/>
    </source>
</evidence>
<dbReference type="OrthoDB" id="185373at2759"/>
<name>D8S9N1_SELML</name>
<dbReference type="PROSITE" id="PS51375">
    <property type="entry name" value="PPR"/>
    <property type="match status" value="2"/>
</dbReference>
<dbReference type="Gramene" id="EFJ18848">
    <property type="protein sequence ID" value="EFJ18848"/>
    <property type="gene ID" value="SELMODRAFT_111951"/>
</dbReference>
<dbReference type="STRING" id="88036.D8S9N1"/>
<dbReference type="AlphaFoldDB" id="D8S9N1"/>
<gene>
    <name evidence="3" type="ORF">SELMODRAFT_111951</name>
</gene>
<dbReference type="InterPro" id="IPR011990">
    <property type="entry name" value="TPR-like_helical_dom_sf"/>
</dbReference>
<dbReference type="FunFam" id="1.25.40.10:FF:000158">
    <property type="entry name" value="pentatricopeptide repeat-containing protein At2g33680"/>
    <property type="match status" value="1"/>
</dbReference>
<keyword evidence="1" id="KW-0677">Repeat</keyword>
<dbReference type="InterPro" id="IPR046960">
    <property type="entry name" value="PPR_At4g14850-like_plant"/>
</dbReference>
<dbReference type="eggNOG" id="KOG4197">
    <property type="taxonomic scope" value="Eukaryota"/>
</dbReference>
<dbReference type="PANTHER" id="PTHR47926">
    <property type="entry name" value="PENTATRICOPEPTIDE REPEAT-CONTAINING PROTEIN"/>
    <property type="match status" value="1"/>
</dbReference>
<dbReference type="Pfam" id="PF01535">
    <property type="entry name" value="PPR"/>
    <property type="match status" value="2"/>
</dbReference>
<keyword evidence="4" id="KW-1185">Reference proteome</keyword>
<dbReference type="GO" id="GO:0048731">
    <property type="term" value="P:system development"/>
    <property type="evidence" value="ECO:0007669"/>
    <property type="project" value="UniProtKB-ARBA"/>
</dbReference>
<reference evidence="3 4" key="1">
    <citation type="journal article" date="2011" name="Science">
        <title>The Selaginella genome identifies genetic changes associated with the evolution of vascular plants.</title>
        <authorList>
            <person name="Banks J.A."/>
            <person name="Nishiyama T."/>
            <person name="Hasebe M."/>
            <person name="Bowman J.L."/>
            <person name="Gribskov M."/>
            <person name="dePamphilis C."/>
            <person name="Albert V.A."/>
            <person name="Aono N."/>
            <person name="Aoyama T."/>
            <person name="Ambrose B.A."/>
            <person name="Ashton N.W."/>
            <person name="Axtell M.J."/>
            <person name="Barker E."/>
            <person name="Barker M.S."/>
            <person name="Bennetzen J.L."/>
            <person name="Bonawitz N.D."/>
            <person name="Chapple C."/>
            <person name="Cheng C."/>
            <person name="Correa L.G."/>
            <person name="Dacre M."/>
            <person name="DeBarry J."/>
            <person name="Dreyer I."/>
            <person name="Elias M."/>
            <person name="Engstrom E.M."/>
            <person name="Estelle M."/>
            <person name="Feng L."/>
            <person name="Finet C."/>
            <person name="Floyd S.K."/>
            <person name="Frommer W.B."/>
            <person name="Fujita T."/>
            <person name="Gramzow L."/>
            <person name="Gutensohn M."/>
            <person name="Harholt J."/>
            <person name="Hattori M."/>
            <person name="Heyl A."/>
            <person name="Hirai T."/>
            <person name="Hiwatashi Y."/>
            <person name="Ishikawa M."/>
            <person name="Iwata M."/>
            <person name="Karol K.G."/>
            <person name="Koehler B."/>
            <person name="Kolukisaoglu U."/>
            <person name="Kubo M."/>
            <person name="Kurata T."/>
            <person name="Lalonde S."/>
            <person name="Li K."/>
            <person name="Li Y."/>
            <person name="Litt A."/>
            <person name="Lyons E."/>
            <person name="Manning G."/>
            <person name="Maruyama T."/>
            <person name="Michael T.P."/>
            <person name="Mikami K."/>
            <person name="Miyazaki S."/>
            <person name="Morinaga S."/>
            <person name="Murata T."/>
            <person name="Mueller-Roeber B."/>
            <person name="Nelson D.R."/>
            <person name="Obara M."/>
            <person name="Oguri Y."/>
            <person name="Olmstead R.G."/>
            <person name="Onodera N."/>
            <person name="Petersen B.L."/>
            <person name="Pils B."/>
            <person name="Prigge M."/>
            <person name="Rensing S.A."/>
            <person name="Riano-Pachon D.M."/>
            <person name="Roberts A.W."/>
            <person name="Sato Y."/>
            <person name="Scheller H.V."/>
            <person name="Schulz B."/>
            <person name="Schulz C."/>
            <person name="Shakirov E.V."/>
            <person name="Shibagaki N."/>
            <person name="Shinohara N."/>
            <person name="Shippen D.E."/>
            <person name="Soerensen I."/>
            <person name="Sotooka R."/>
            <person name="Sugimoto N."/>
            <person name="Sugita M."/>
            <person name="Sumikawa N."/>
            <person name="Tanurdzic M."/>
            <person name="Theissen G."/>
            <person name="Ulvskov P."/>
            <person name="Wakazuki S."/>
            <person name="Weng J.K."/>
            <person name="Willats W.W."/>
            <person name="Wipf D."/>
            <person name="Wolf P.G."/>
            <person name="Yang L."/>
            <person name="Zimmer A.D."/>
            <person name="Zhu Q."/>
            <person name="Mitros T."/>
            <person name="Hellsten U."/>
            <person name="Loque D."/>
            <person name="Otillar R."/>
            <person name="Salamov A."/>
            <person name="Schmutz J."/>
            <person name="Shapiro H."/>
            <person name="Lindquist E."/>
            <person name="Lucas S."/>
            <person name="Rokhsar D."/>
            <person name="Grigoriev I.V."/>
        </authorList>
    </citation>
    <scope>NUCLEOTIDE SEQUENCE [LARGE SCALE GENOMIC DNA]</scope>
</reference>
<dbReference type="OMA" id="KMEHYAY"/>
<accession>D8S9N1</accession>
<dbReference type="InParanoid" id="D8S9N1"/>
<dbReference type="KEGG" id="smo:SELMODRAFT_111951"/>
<dbReference type="HOGENOM" id="CLU_002706_0_0_1"/>
<proteinExistence type="predicted"/>
<evidence type="ECO:0000313" key="3">
    <source>
        <dbReference type="EMBL" id="EFJ18848.1"/>
    </source>
</evidence>
<dbReference type="Gene3D" id="1.25.40.10">
    <property type="entry name" value="Tetratricopeptide repeat domain"/>
    <property type="match status" value="2"/>
</dbReference>
<protein>
    <recommendedName>
        <fullName evidence="5">Pentacotripeptide-repeat region of PRORP domain-containing protein</fullName>
    </recommendedName>
</protein>
<feature type="repeat" description="PPR" evidence="2">
    <location>
        <begin position="36"/>
        <end position="70"/>
    </location>
</feature>
<evidence type="ECO:0000313" key="4">
    <source>
        <dbReference type="Proteomes" id="UP000001514"/>
    </source>
</evidence>
<dbReference type="NCBIfam" id="TIGR00756">
    <property type="entry name" value="PPR"/>
    <property type="match status" value="2"/>
</dbReference>
<evidence type="ECO:0008006" key="5">
    <source>
        <dbReference type="Google" id="ProtNLM"/>
    </source>
</evidence>
<dbReference type="GO" id="GO:0003723">
    <property type="term" value="F:RNA binding"/>
    <property type="evidence" value="ECO:0007669"/>
    <property type="project" value="InterPro"/>
</dbReference>
<sequence>MPERDVLSWSAMVGVNAQNGHLEESRRIFDEMPFRDVVCWNSMISSYAGSGRGEESLEVFHLMDLDGTKPDHVTFSSILTACSHLGLLNSGWRMFVVLAVDHGVPPRQEHYASMIDILARLGKLGEAEELVKSMPFVPDLQEWATLLGASRVHRNKKLGMEAAKSAIHLGTKTSSTFVLLSDMYKEDRSLRRLAT</sequence>
<feature type="repeat" description="PPR" evidence="2">
    <location>
        <begin position="71"/>
        <end position="106"/>
    </location>
</feature>